<evidence type="ECO:0000313" key="3">
    <source>
        <dbReference type="EMBL" id="QDK20901.1"/>
    </source>
</evidence>
<dbReference type="Pfam" id="PF15648">
    <property type="entry name" value="Tox-REase-5"/>
    <property type="match status" value="1"/>
</dbReference>
<feature type="region of interest" description="Disordered" evidence="1">
    <location>
        <begin position="1"/>
        <end position="21"/>
    </location>
</feature>
<evidence type="ECO:0000256" key="1">
    <source>
        <dbReference type="SAM" id="MobiDB-lite"/>
    </source>
</evidence>
<accession>A0AAP9DDQ7</accession>
<dbReference type="InterPro" id="IPR028904">
    <property type="entry name" value="Tox-REase-5_dom"/>
</dbReference>
<organism evidence="3 4">
    <name type="scientific">Leclercia adecarboxylata</name>
    <dbReference type="NCBI Taxonomy" id="83655"/>
    <lineage>
        <taxon>Bacteria</taxon>
        <taxon>Pseudomonadati</taxon>
        <taxon>Pseudomonadota</taxon>
        <taxon>Gammaproteobacteria</taxon>
        <taxon>Enterobacterales</taxon>
        <taxon>Enterobacteriaceae</taxon>
        <taxon>Leclercia</taxon>
    </lineage>
</organism>
<dbReference type="AlphaFoldDB" id="A0AAP9DDQ7"/>
<name>A0AAP9DDQ7_9ENTR</name>
<feature type="compositionally biased region" description="Polar residues" evidence="1">
    <location>
        <begin position="1"/>
        <end position="12"/>
    </location>
</feature>
<proteinExistence type="predicted"/>
<gene>
    <name evidence="3" type="ORF">ES815_22335</name>
</gene>
<evidence type="ECO:0000259" key="2">
    <source>
        <dbReference type="Pfam" id="PF15648"/>
    </source>
</evidence>
<protein>
    <recommendedName>
        <fullName evidence="2">Tox-REase-5 domain-containing protein</fullName>
    </recommendedName>
</protein>
<reference evidence="3 4" key="1">
    <citation type="submission" date="2019-01" db="EMBL/GenBank/DDBJ databases">
        <title>Florfenicol resistance in Enterobacteriaceae and whole-genome sequence analysis of florfenicol-resistant Leclercia adecarboxylata strain R25.</title>
        <authorList>
            <person name="Bao Q."/>
            <person name="Ying Y."/>
        </authorList>
    </citation>
    <scope>NUCLEOTIDE SEQUENCE [LARGE SCALE GENOMIC DNA]</scope>
    <source>
        <strain evidence="3 4">R25</strain>
    </source>
</reference>
<dbReference type="EMBL" id="CP035382">
    <property type="protein sequence ID" value="QDK20901.1"/>
    <property type="molecule type" value="Genomic_DNA"/>
</dbReference>
<feature type="domain" description="Tox-REase-5" evidence="2">
    <location>
        <begin position="91"/>
        <end position="187"/>
    </location>
</feature>
<evidence type="ECO:0000313" key="4">
    <source>
        <dbReference type="Proteomes" id="UP000317812"/>
    </source>
</evidence>
<sequence>MSDIGSTFTVPSGRTGTFPRTGGGRLGGIIGVIQELDSARKAYLVRMAEMEKVKAEAATMTKELSEEGCDPCVYTQGQVTLQNIEGWSDVSIAYQFYICQFPIHFPVMKIMEWTYGVAFDGFAPKECVLKESKANYDQFFNTNGTLKFFIALTKGDDGLFLEQANRQNECAIKGMPPGKLEWYFMQPVSANYAQEMFAMSGLRINVIHKPMPAKFIKNIFPGNV</sequence>
<dbReference type="RefSeq" id="WP_142489759.1">
    <property type="nucleotide sequence ID" value="NZ_CP035382.1"/>
</dbReference>
<dbReference type="Proteomes" id="UP000317812">
    <property type="component" value="Chromosome"/>
</dbReference>